<dbReference type="PANTHER" id="PTHR43124:SF3">
    <property type="entry name" value="CHLORAMPHENICOL EFFLUX PUMP RV0191"/>
    <property type="match status" value="1"/>
</dbReference>
<dbReference type="InterPro" id="IPR020846">
    <property type="entry name" value="MFS_dom"/>
</dbReference>
<proteinExistence type="predicted"/>
<feature type="transmembrane region" description="Helical" evidence="6">
    <location>
        <begin position="130"/>
        <end position="151"/>
    </location>
</feature>
<feature type="transmembrane region" description="Helical" evidence="6">
    <location>
        <begin position="335"/>
        <end position="357"/>
    </location>
</feature>
<name>A0A6P2V2G1_BURL3</name>
<dbReference type="InterPro" id="IPR050189">
    <property type="entry name" value="MFS_Efflux_Transporters"/>
</dbReference>
<feature type="transmembrane region" description="Helical" evidence="6">
    <location>
        <begin position="279"/>
        <end position="297"/>
    </location>
</feature>
<evidence type="ECO:0000313" key="9">
    <source>
        <dbReference type="Proteomes" id="UP000494110"/>
    </source>
</evidence>
<sequence>MEKRWVALIVVFFSSIQFPLNWFNIVPMFPHLAGEIGLTPVHVGSVVSAFVVGYGVMHIPGGMIAERYGMRSALLIGIAVEGLGAILTASAYNYQLLLFARLLCGVGGSIYLGSAIGIVTAWFRDKELATATGLVSGVAFSIGASIGLYGWGQLADVLGWRTAVFGGMVVSGASILLLVLAYPHPPLDDIGVTSHGHSLASLRRTLTSGRLWVMGFAFFGGYGSYLTAASMLPGYAVMALHQSPERGQEIGATLLFSGIVGSFLGGWLTDQALGLMRTFLLACLLEALALLLMPWLGPIGVEVAGGIIGIAFFVAFVSWIALPGEMSATFRTSDVPTAAGLLLSIGAIGGVVLPPVYAEFAARFGTSAAWTGLGGVTIASAFVAMLAGRNQVVIATR</sequence>
<keyword evidence="2" id="KW-1003">Cell membrane</keyword>
<feature type="transmembrane region" description="Helical" evidence="6">
    <location>
        <begin position="163"/>
        <end position="182"/>
    </location>
</feature>
<comment type="subcellular location">
    <subcellularLocation>
        <location evidence="1">Cell membrane</location>
        <topology evidence="1">Multi-pass membrane protein</topology>
    </subcellularLocation>
</comment>
<feature type="transmembrane region" description="Helical" evidence="6">
    <location>
        <begin position="250"/>
        <end position="267"/>
    </location>
</feature>
<dbReference type="EMBL" id="CABVQN010000003">
    <property type="protein sequence ID" value="VWC77346.1"/>
    <property type="molecule type" value="Genomic_DNA"/>
</dbReference>
<dbReference type="RefSeq" id="WP_175011114.1">
    <property type="nucleotide sequence ID" value="NZ_CABVQN010000003.1"/>
</dbReference>
<evidence type="ECO:0000313" key="8">
    <source>
        <dbReference type="EMBL" id="VWC77346.1"/>
    </source>
</evidence>
<feature type="transmembrane region" description="Helical" evidence="6">
    <location>
        <begin position="303"/>
        <end position="323"/>
    </location>
</feature>
<keyword evidence="4 6" id="KW-1133">Transmembrane helix</keyword>
<keyword evidence="3 6" id="KW-0812">Transmembrane</keyword>
<protein>
    <submittedName>
        <fullName evidence="8">Transporter</fullName>
    </submittedName>
</protein>
<dbReference type="Gene3D" id="1.20.1250.20">
    <property type="entry name" value="MFS general substrate transporter like domains"/>
    <property type="match status" value="1"/>
</dbReference>
<gene>
    <name evidence="8" type="ORF">BLA39750_00969</name>
</gene>
<feature type="transmembrane region" description="Helical" evidence="6">
    <location>
        <begin position="98"/>
        <end position="123"/>
    </location>
</feature>
<feature type="transmembrane region" description="Helical" evidence="6">
    <location>
        <begin position="41"/>
        <end position="61"/>
    </location>
</feature>
<evidence type="ECO:0000256" key="4">
    <source>
        <dbReference type="ARBA" id="ARBA00022989"/>
    </source>
</evidence>
<feature type="transmembrane region" description="Helical" evidence="6">
    <location>
        <begin position="211"/>
        <end position="238"/>
    </location>
</feature>
<organism evidence="8 9">
    <name type="scientific">Burkholderia lata (strain ATCC 17760 / DSM 23089 / LMG 22485 / NCIMB 9086 / R18194 / 383)</name>
    <dbReference type="NCBI Taxonomy" id="482957"/>
    <lineage>
        <taxon>Bacteria</taxon>
        <taxon>Pseudomonadati</taxon>
        <taxon>Pseudomonadota</taxon>
        <taxon>Betaproteobacteria</taxon>
        <taxon>Burkholderiales</taxon>
        <taxon>Burkholderiaceae</taxon>
        <taxon>Burkholderia</taxon>
        <taxon>Burkholderia cepacia complex</taxon>
    </lineage>
</organism>
<dbReference type="InterPro" id="IPR036259">
    <property type="entry name" value="MFS_trans_sf"/>
</dbReference>
<dbReference type="AlphaFoldDB" id="A0A6P2V2G1"/>
<evidence type="ECO:0000256" key="5">
    <source>
        <dbReference type="ARBA" id="ARBA00023136"/>
    </source>
</evidence>
<dbReference type="InterPro" id="IPR011701">
    <property type="entry name" value="MFS"/>
</dbReference>
<keyword evidence="5 6" id="KW-0472">Membrane</keyword>
<accession>A0A6P2V2G1</accession>
<feature type="domain" description="Major facilitator superfamily (MFS) profile" evidence="7">
    <location>
        <begin position="7"/>
        <end position="392"/>
    </location>
</feature>
<dbReference type="Proteomes" id="UP000494110">
    <property type="component" value="Unassembled WGS sequence"/>
</dbReference>
<dbReference type="PROSITE" id="PS50850">
    <property type="entry name" value="MFS"/>
    <property type="match status" value="1"/>
</dbReference>
<evidence type="ECO:0000259" key="7">
    <source>
        <dbReference type="PROSITE" id="PS50850"/>
    </source>
</evidence>
<evidence type="ECO:0000256" key="2">
    <source>
        <dbReference type="ARBA" id="ARBA00022475"/>
    </source>
</evidence>
<dbReference type="Pfam" id="PF07690">
    <property type="entry name" value="MFS_1"/>
    <property type="match status" value="1"/>
</dbReference>
<feature type="transmembrane region" description="Helical" evidence="6">
    <location>
        <begin position="73"/>
        <end position="92"/>
    </location>
</feature>
<reference evidence="8 9" key="1">
    <citation type="submission" date="2019-09" db="EMBL/GenBank/DDBJ databases">
        <authorList>
            <person name="Depoorter E."/>
        </authorList>
    </citation>
    <scope>NUCLEOTIDE SEQUENCE [LARGE SCALE GENOMIC DNA]</scope>
    <source>
        <strain evidence="8">R-39750</strain>
    </source>
</reference>
<feature type="transmembrane region" description="Helical" evidence="6">
    <location>
        <begin position="369"/>
        <end position="388"/>
    </location>
</feature>
<evidence type="ECO:0000256" key="1">
    <source>
        <dbReference type="ARBA" id="ARBA00004651"/>
    </source>
</evidence>
<dbReference type="GO" id="GO:0022857">
    <property type="term" value="F:transmembrane transporter activity"/>
    <property type="evidence" value="ECO:0007669"/>
    <property type="project" value="InterPro"/>
</dbReference>
<dbReference type="PANTHER" id="PTHR43124">
    <property type="entry name" value="PURINE EFFLUX PUMP PBUE"/>
    <property type="match status" value="1"/>
</dbReference>
<evidence type="ECO:0000256" key="6">
    <source>
        <dbReference type="SAM" id="Phobius"/>
    </source>
</evidence>
<dbReference type="SUPFAM" id="SSF103473">
    <property type="entry name" value="MFS general substrate transporter"/>
    <property type="match status" value="1"/>
</dbReference>
<dbReference type="GO" id="GO:0005886">
    <property type="term" value="C:plasma membrane"/>
    <property type="evidence" value="ECO:0007669"/>
    <property type="project" value="UniProtKB-SubCell"/>
</dbReference>
<evidence type="ECO:0000256" key="3">
    <source>
        <dbReference type="ARBA" id="ARBA00022692"/>
    </source>
</evidence>